<reference evidence="5 6" key="1">
    <citation type="submission" date="2019-04" db="EMBL/GenBank/DDBJ databases">
        <title>An improved genome assembly and genetic linkage map for asparagus bean, Vigna unguiculata ssp. sesquipedialis.</title>
        <authorList>
            <person name="Xia Q."/>
            <person name="Zhang R."/>
            <person name="Dong Y."/>
        </authorList>
    </citation>
    <scope>NUCLEOTIDE SEQUENCE [LARGE SCALE GENOMIC DNA]</scope>
    <source>
        <tissue evidence="5">Leaf</tissue>
    </source>
</reference>
<evidence type="ECO:0000313" key="5">
    <source>
        <dbReference type="EMBL" id="QCD99602.1"/>
    </source>
</evidence>
<dbReference type="AlphaFoldDB" id="A0A4D6MDS1"/>
<dbReference type="Proteomes" id="UP000501690">
    <property type="component" value="Linkage Group LG7"/>
</dbReference>
<dbReference type="GO" id="GO:0032259">
    <property type="term" value="P:methylation"/>
    <property type="evidence" value="ECO:0007669"/>
    <property type="project" value="UniProtKB-KW"/>
</dbReference>
<dbReference type="InterPro" id="IPR003742">
    <property type="entry name" value="RlmH-like"/>
</dbReference>
<evidence type="ECO:0000256" key="2">
    <source>
        <dbReference type="ARBA" id="ARBA00022679"/>
    </source>
</evidence>
<evidence type="ECO:0000256" key="3">
    <source>
        <dbReference type="ARBA" id="ARBA00022691"/>
    </source>
</evidence>
<evidence type="ECO:0000313" key="6">
    <source>
        <dbReference type="Proteomes" id="UP000501690"/>
    </source>
</evidence>
<gene>
    <name evidence="5" type="ORF">DEO72_LG7g886</name>
</gene>
<accession>A0A4D6MDS1</accession>
<organism evidence="5 6">
    <name type="scientific">Vigna unguiculata</name>
    <name type="common">Cowpea</name>
    <dbReference type="NCBI Taxonomy" id="3917"/>
    <lineage>
        <taxon>Eukaryota</taxon>
        <taxon>Viridiplantae</taxon>
        <taxon>Streptophyta</taxon>
        <taxon>Embryophyta</taxon>
        <taxon>Tracheophyta</taxon>
        <taxon>Spermatophyta</taxon>
        <taxon>Magnoliopsida</taxon>
        <taxon>eudicotyledons</taxon>
        <taxon>Gunneridae</taxon>
        <taxon>Pentapetalae</taxon>
        <taxon>rosids</taxon>
        <taxon>fabids</taxon>
        <taxon>Fabales</taxon>
        <taxon>Fabaceae</taxon>
        <taxon>Papilionoideae</taxon>
        <taxon>50 kb inversion clade</taxon>
        <taxon>NPAAA clade</taxon>
        <taxon>indigoferoid/millettioid clade</taxon>
        <taxon>Phaseoleae</taxon>
        <taxon>Vigna</taxon>
    </lineage>
</organism>
<dbReference type="PANTHER" id="PTHR33603">
    <property type="entry name" value="METHYLTRANSFERASE"/>
    <property type="match status" value="1"/>
</dbReference>
<dbReference type="Gene3D" id="3.40.1280.10">
    <property type="match status" value="1"/>
</dbReference>
<dbReference type="SUPFAM" id="SSF75217">
    <property type="entry name" value="alpha/beta knot"/>
    <property type="match status" value="1"/>
</dbReference>
<evidence type="ECO:0008006" key="7">
    <source>
        <dbReference type="Google" id="ProtNLM"/>
    </source>
</evidence>
<name>A0A4D6MDS1_VIGUN</name>
<dbReference type="CDD" id="cd18081">
    <property type="entry name" value="RlmH-like"/>
    <property type="match status" value="1"/>
</dbReference>
<proteinExistence type="inferred from homology"/>
<keyword evidence="6" id="KW-1185">Reference proteome</keyword>
<dbReference type="InterPro" id="IPR029028">
    <property type="entry name" value="Alpha/beta_knot_MTases"/>
</dbReference>
<evidence type="ECO:0000256" key="4">
    <source>
        <dbReference type="ARBA" id="ARBA00038303"/>
    </source>
</evidence>
<dbReference type="InterPro" id="IPR029026">
    <property type="entry name" value="tRNA_m1G_MTases_N"/>
</dbReference>
<comment type="similarity">
    <text evidence="4">Belongs to the RNA methyltransferase RlmH family.</text>
</comment>
<dbReference type="GO" id="GO:0006364">
    <property type="term" value="P:rRNA processing"/>
    <property type="evidence" value="ECO:0007669"/>
    <property type="project" value="InterPro"/>
</dbReference>
<keyword evidence="2" id="KW-0808">Transferase</keyword>
<keyword evidence="3" id="KW-0949">S-adenosyl-L-methionine</keyword>
<dbReference type="GO" id="GO:0008168">
    <property type="term" value="F:methyltransferase activity"/>
    <property type="evidence" value="ECO:0007669"/>
    <property type="project" value="UniProtKB-KW"/>
</dbReference>
<dbReference type="PANTHER" id="PTHR33603:SF1">
    <property type="entry name" value="RIBOSOMAL RNA LARGE SUBUNIT METHYLTRANSFERASE H"/>
    <property type="match status" value="1"/>
</dbReference>
<dbReference type="Pfam" id="PF02590">
    <property type="entry name" value="SPOUT_MTase"/>
    <property type="match status" value="1"/>
</dbReference>
<sequence>MVDEYVDKLKYYCSVEDVQIRPNPRNASDQRAQVDAEEEAVMNLIRSDDWVVMLDERGRDIGSEQMAELVGDAGNTGASRISFCIGGPYGHGRKMKERANLSIKLSSLVLNHQIALLVLMEQLYRWIFPYFSLERNSFLTKRYNSGLENLILCLKNFLMLKSSRKPYCMLFDWNCKPFIHFRYCLIEISGFFPETAWWFNPYRQAAHQCLGFFWVLVYRLAVLSLPPGDDKDSGTRCCVGFGWLRGKRLGRIGKDIDSHTSREMGKFGGYRFSPFLFVYGDDRVIRYTGANVDTGGAEDVLATE</sequence>
<dbReference type="EMBL" id="CP039351">
    <property type="protein sequence ID" value="QCD99602.1"/>
    <property type="molecule type" value="Genomic_DNA"/>
</dbReference>
<protein>
    <recommendedName>
        <fullName evidence="7">23S rRNA (Pseudouridine1915-N3)-methyltransferase</fullName>
    </recommendedName>
</protein>
<evidence type="ECO:0000256" key="1">
    <source>
        <dbReference type="ARBA" id="ARBA00022603"/>
    </source>
</evidence>
<keyword evidence="1" id="KW-0489">Methyltransferase</keyword>